<evidence type="ECO:0000313" key="3">
    <source>
        <dbReference type="Proteomes" id="UP000887013"/>
    </source>
</evidence>
<dbReference type="EMBL" id="BMAW01035861">
    <property type="protein sequence ID" value="GFU41497.1"/>
    <property type="molecule type" value="Genomic_DNA"/>
</dbReference>
<comment type="caution">
    <text evidence="2">The sequence shown here is derived from an EMBL/GenBank/DDBJ whole genome shotgun (WGS) entry which is preliminary data.</text>
</comment>
<keyword evidence="3" id="KW-1185">Reference proteome</keyword>
<gene>
    <name evidence="2" type="primary">AVEN_184078_1</name>
    <name evidence="2" type="ORF">NPIL_690432</name>
</gene>
<accession>A0A8X6QSN4</accession>
<feature type="region of interest" description="Disordered" evidence="1">
    <location>
        <begin position="325"/>
        <end position="345"/>
    </location>
</feature>
<feature type="compositionally biased region" description="Polar residues" evidence="1">
    <location>
        <begin position="325"/>
        <end position="341"/>
    </location>
</feature>
<sequence>MFFDHSLNQLSSSDRFMNLNVDDSEIIRLRRLMHENILKVEKENLETIHKELSSQKETAVKGSDNCNSQIKAPKLPNVQPSLSSKVKTATSKRLKSILSKQTDVKKASTAQFPNINTDHICESSHEDCQISSINFLNHFHSSFLTSKTRANLQSCDIKERYTPCAIPLAPPNQEKELSSLAQKPTSCKNVSVVHNNVVHHLMYEPKKLTIQTLPSISIIGRRPYSNENIKIEAVKERDYSIGDCIKTTILPALSEEVKNRISSTNLSQLNESLPSKTGKTQLPSCRPQKSVFTQSSIQDDALAGLRPEKKFLKEMIKEALQELQDNQPVKKSSEFSTQQDLPSFRKEENVISPRNDCELDSFIGDPDLLEHDVASVITPPTSITVKSNFTQTSYESFNIHHTPLDEKNMKHLIHEVITEFQQASPPKHYLNKETNVAFVAEKIHSEAQTSRKKEELYHNITSCDHKEVQVSPISEKPIEIIEVSAINRFPYSNNKEGNLEEICHDLISCVHKEVQVPLISEKPVEVVDVSGMNRFPDFNNKEGNLEAITDSIENPNDLHPIHQGEASVISDSAVPSELPTKLESVLNFIYNRFCRETGELSFDMERVQPSSNTTSIQTREVSVQINPTSSSTKSTNTTEIMRIDAINQCDVLLLEEKDIKNVSIQVIPATEAILPNLEKVSSSVQCEHPVSVLKDSCVQTMEFLTASGNSANTSISSTPVSDSIFLDDMLSEGEIPWHLMLLSNTDKAAAQSSNNTTGTSDKEKDYSLSEGEIPPKYLQHLNLVRSPSYDSSSDTCTDPPRYPLTLPPWMQRSEGEINPETHQAFSPSACSCHCRTSSSSLSEGEIRISNSHLSEGEIPFTSFRQRFEIPPTLHPQSFESISKISPCQSGRPESVVDSSDLNNCIQDSFPKENRTRLSVDLSEGELEGPQMPYQSTPCSSFLDTLAEKK</sequence>
<evidence type="ECO:0000256" key="1">
    <source>
        <dbReference type="SAM" id="MobiDB-lite"/>
    </source>
</evidence>
<evidence type="ECO:0000313" key="2">
    <source>
        <dbReference type="EMBL" id="GFU41497.1"/>
    </source>
</evidence>
<dbReference type="Proteomes" id="UP000887013">
    <property type="component" value="Unassembled WGS sequence"/>
</dbReference>
<dbReference type="AlphaFoldDB" id="A0A8X6QSN4"/>
<organism evidence="2 3">
    <name type="scientific">Nephila pilipes</name>
    <name type="common">Giant wood spider</name>
    <name type="synonym">Nephila maculata</name>
    <dbReference type="NCBI Taxonomy" id="299642"/>
    <lineage>
        <taxon>Eukaryota</taxon>
        <taxon>Metazoa</taxon>
        <taxon>Ecdysozoa</taxon>
        <taxon>Arthropoda</taxon>
        <taxon>Chelicerata</taxon>
        <taxon>Arachnida</taxon>
        <taxon>Araneae</taxon>
        <taxon>Araneomorphae</taxon>
        <taxon>Entelegynae</taxon>
        <taxon>Araneoidea</taxon>
        <taxon>Nephilidae</taxon>
        <taxon>Nephila</taxon>
    </lineage>
</organism>
<feature type="region of interest" description="Disordered" evidence="1">
    <location>
        <begin position="61"/>
        <end position="86"/>
    </location>
</feature>
<name>A0A8X6QSN4_NEPPI</name>
<protein>
    <submittedName>
        <fullName evidence="2">Uncharacterized protein</fullName>
    </submittedName>
</protein>
<reference evidence="2" key="1">
    <citation type="submission" date="2020-08" db="EMBL/GenBank/DDBJ databases">
        <title>Multicomponent nature underlies the extraordinary mechanical properties of spider dragline silk.</title>
        <authorList>
            <person name="Kono N."/>
            <person name="Nakamura H."/>
            <person name="Mori M."/>
            <person name="Yoshida Y."/>
            <person name="Ohtoshi R."/>
            <person name="Malay A.D."/>
            <person name="Moran D.A.P."/>
            <person name="Tomita M."/>
            <person name="Numata K."/>
            <person name="Arakawa K."/>
        </authorList>
    </citation>
    <scope>NUCLEOTIDE SEQUENCE</scope>
</reference>
<dbReference type="OrthoDB" id="6423409at2759"/>
<proteinExistence type="predicted"/>